<evidence type="ECO:0000313" key="2">
    <source>
        <dbReference type="Proteomes" id="UP001166585"/>
    </source>
</evidence>
<evidence type="ECO:0000313" key="1">
    <source>
        <dbReference type="EMBL" id="MBS9477733.1"/>
    </source>
</evidence>
<protein>
    <submittedName>
        <fullName evidence="1">Uncharacterized protein</fullName>
    </submittedName>
</protein>
<gene>
    <name evidence="1" type="ORF">KIP89_11490</name>
</gene>
<keyword evidence="2" id="KW-1185">Reference proteome</keyword>
<proteinExistence type="predicted"/>
<sequence>MKSRRKVHPADAANAAVLAQAVRYDVALFLGTGRYARASALSLEDARIEAMRLVAENPSPFGKRLPLIYGVTAEGRSALVTSN</sequence>
<dbReference type="Proteomes" id="UP001166585">
    <property type="component" value="Unassembled WGS sequence"/>
</dbReference>
<name>A0ABS5R7X5_9HYPH</name>
<reference evidence="1" key="1">
    <citation type="submission" date="2021-05" db="EMBL/GenBank/DDBJ databases">
        <authorList>
            <person name="Sun Q."/>
            <person name="Inoue M."/>
        </authorList>
    </citation>
    <scope>NUCLEOTIDE SEQUENCE</scope>
    <source>
        <strain evidence="1">VKM B-3255</strain>
    </source>
</reference>
<organism evidence="1 2">
    <name type="scientific">Ancylobacter radicis</name>
    <dbReference type="NCBI Taxonomy" id="2836179"/>
    <lineage>
        <taxon>Bacteria</taxon>
        <taxon>Pseudomonadati</taxon>
        <taxon>Pseudomonadota</taxon>
        <taxon>Alphaproteobacteria</taxon>
        <taxon>Hyphomicrobiales</taxon>
        <taxon>Xanthobacteraceae</taxon>
        <taxon>Ancylobacter</taxon>
    </lineage>
</organism>
<dbReference type="RefSeq" id="WP_213755577.1">
    <property type="nucleotide sequence ID" value="NZ_JAHCQH010000016.1"/>
</dbReference>
<comment type="caution">
    <text evidence="1">The sequence shown here is derived from an EMBL/GenBank/DDBJ whole genome shotgun (WGS) entry which is preliminary data.</text>
</comment>
<accession>A0ABS5R7X5</accession>
<dbReference type="EMBL" id="JAHCQH010000016">
    <property type="protein sequence ID" value="MBS9477733.1"/>
    <property type="molecule type" value="Genomic_DNA"/>
</dbReference>